<reference evidence="2" key="2">
    <citation type="journal article" date="2021" name="PeerJ">
        <title>Extensive microbial diversity within the chicken gut microbiome revealed by metagenomics and culture.</title>
        <authorList>
            <person name="Gilroy R."/>
            <person name="Ravi A."/>
            <person name="Getino M."/>
            <person name="Pursley I."/>
            <person name="Horton D.L."/>
            <person name="Alikhan N.F."/>
            <person name="Baker D."/>
            <person name="Gharbi K."/>
            <person name="Hall N."/>
            <person name="Watson M."/>
            <person name="Adriaenssens E.M."/>
            <person name="Foster-Nyarko E."/>
            <person name="Jarju S."/>
            <person name="Secka A."/>
            <person name="Antonio M."/>
            <person name="Oren A."/>
            <person name="Chaudhuri R.R."/>
            <person name="La Ragione R."/>
            <person name="Hildebrand F."/>
            <person name="Pallen M.J."/>
        </authorList>
    </citation>
    <scope>NUCLEOTIDE SEQUENCE</scope>
    <source>
        <strain evidence="2">3924</strain>
    </source>
</reference>
<evidence type="ECO:0000256" key="1">
    <source>
        <dbReference type="SAM" id="Phobius"/>
    </source>
</evidence>
<keyword evidence="1" id="KW-1133">Transmembrane helix</keyword>
<dbReference type="AlphaFoldDB" id="A0A940IE37"/>
<gene>
    <name evidence="2" type="ORF">IAC51_01175</name>
</gene>
<dbReference type="Proteomes" id="UP000712007">
    <property type="component" value="Unassembled WGS sequence"/>
</dbReference>
<keyword evidence="1" id="KW-0472">Membrane</keyword>
<name>A0A940IE37_9BACT</name>
<comment type="caution">
    <text evidence="2">The sequence shown here is derived from an EMBL/GenBank/DDBJ whole genome shotgun (WGS) entry which is preliminary data.</text>
</comment>
<protein>
    <submittedName>
        <fullName evidence="2">Uncharacterized protein</fullName>
    </submittedName>
</protein>
<organism evidence="2 3">
    <name type="scientific">Candidatus Aphodosoma intestinipullorum</name>
    <dbReference type="NCBI Taxonomy" id="2840674"/>
    <lineage>
        <taxon>Bacteria</taxon>
        <taxon>Pseudomonadati</taxon>
        <taxon>Bacteroidota</taxon>
        <taxon>Bacteroidia</taxon>
        <taxon>Bacteroidales</taxon>
        <taxon>Candidatus Aphodosoma</taxon>
    </lineage>
</organism>
<evidence type="ECO:0000313" key="3">
    <source>
        <dbReference type="Proteomes" id="UP000712007"/>
    </source>
</evidence>
<dbReference type="EMBL" id="JADIMV010000022">
    <property type="protein sequence ID" value="MBO8439244.1"/>
    <property type="molecule type" value="Genomic_DNA"/>
</dbReference>
<keyword evidence="1" id="KW-0812">Transmembrane</keyword>
<reference evidence="2" key="1">
    <citation type="submission" date="2020-10" db="EMBL/GenBank/DDBJ databases">
        <authorList>
            <person name="Gilroy R."/>
        </authorList>
    </citation>
    <scope>NUCLEOTIDE SEQUENCE</scope>
    <source>
        <strain evidence="2">3924</strain>
    </source>
</reference>
<accession>A0A940IE37</accession>
<sequence length="158" mass="16740">MASDTDNIELRSEKARRIIGEVPPLLVRSGIGIITAVLVALFIAASTIPCPESVSVDAVLTSYHDNEASFSLAADSLIASRLSGNVRLTFEPDTPLTNSNAAICGTVTGVLPSSPLTVTVSIDSLSPAPLPFDSTLHGRCRLLLRDRTILSTIFHSLR</sequence>
<proteinExistence type="predicted"/>
<evidence type="ECO:0000313" key="2">
    <source>
        <dbReference type="EMBL" id="MBO8439244.1"/>
    </source>
</evidence>
<feature type="transmembrane region" description="Helical" evidence="1">
    <location>
        <begin position="25"/>
        <end position="45"/>
    </location>
</feature>